<evidence type="ECO:0000256" key="10">
    <source>
        <dbReference type="ARBA" id="ARBA00053004"/>
    </source>
</evidence>
<name>A0A1M7LUF1_9PSED</name>
<dbReference type="Gene3D" id="3.20.20.80">
    <property type="entry name" value="Glycosidases"/>
    <property type="match status" value="1"/>
</dbReference>
<dbReference type="EC" id="2.4.1.336" evidence="11"/>
<evidence type="ECO:0000259" key="15">
    <source>
        <dbReference type="Pfam" id="PF13632"/>
    </source>
</evidence>
<dbReference type="AlphaFoldDB" id="A0A1M7LUF1"/>
<dbReference type="InterPro" id="IPR050321">
    <property type="entry name" value="Glycosyltr_2/OpgH_subfam"/>
</dbReference>
<feature type="transmembrane region" description="Helical" evidence="14">
    <location>
        <begin position="729"/>
        <end position="751"/>
    </location>
</feature>
<evidence type="ECO:0000256" key="4">
    <source>
        <dbReference type="ARBA" id="ARBA00022676"/>
    </source>
</evidence>
<gene>
    <name evidence="16" type="ORF">SAMN05216593_103341</name>
</gene>
<dbReference type="FunFam" id="3.90.550.10:FF:000164">
    <property type="entry name" value="Beta-(1-3)-glucosyl transferase"/>
    <property type="match status" value="1"/>
</dbReference>
<keyword evidence="5" id="KW-0808">Transferase</keyword>
<feature type="transmembrane region" description="Helical" evidence="14">
    <location>
        <begin position="805"/>
        <end position="829"/>
    </location>
</feature>
<dbReference type="STRING" id="1190415.SAMN05216593_103341"/>
<dbReference type="InterPro" id="IPR017853">
    <property type="entry name" value="GH"/>
</dbReference>
<sequence length="839" mass="94379">MDSNWRVHKKGLAERFSTADLLKRKTQEAPDWPETISGFSYSPFRPGQEPGKRIYPSRAQIEEDLALIRPFTRSIRIYSVQGSLACIPEVALGLGMTVTLGVWISQDEKQNDAELSVAIDLCNRHANINRLLIGNEALYRGDITLARLLDLMDFARQQVGIPVATSEVWTLWVEVPELAQHADCVAAHILPFWEAISPEQAVSDVLDRAAQLTRMFPDKPVLLSEIGWPARGSAARRLFSSPATQTLYLRNQLHLLNRQGYDYFMIEAFDQDWKIDEGPPGPHWGFFNARRQPKMQLAGPVLMPVQWQDQYRRMITRLRPESRTSATAIIALAYCLLISAGLAASGSLSLWLALPLSLIWACSLLTNVAIEAHEFLEACWGTEHPRFFLPKRLEESYVPRISVHIPCYNEPPDMVILTLNALDRLVYPNFEVLVIDNNTHDPEVWKPVEQRCRELGNHFRFFHVDPLSGFKAGALNYLIDRTAADAEIVAVIDADYCVNHLWLRHMVPHFADPQIGVIQSPQDYRDGNESLFKRCCEAEYRGFFNIGMVIRNDHDAIIQHGTMTMTMIRRTVLQRLRWAQWSICEDAELGLRVLKNDFSTGYSPISYGKGLTPDSFTDFKKQRHRWAYGAVQILKRHSASLFMGRTASLSAIQRYHFLAGWVPWAAEGVNYLMTLIVLLWTAAMILAPHVFGPVPWIFSTSLLLMFVLRTLKVAVLYGRLISRGVHDALAAILAGMALYPTIGKAVISGVFTSQLPFFRTPKRTSGSHLGQALSEAGTELWILLLLWLAAVGLCFSDVSGGIDLGLWIAMLLVKSLPYLAAVIMAALSVQAGRASRMTT</sequence>
<dbReference type="Proteomes" id="UP000183983">
    <property type="component" value="Unassembled WGS sequence"/>
</dbReference>
<keyword evidence="4" id="KW-0328">Glycosyltransferase</keyword>
<keyword evidence="8 14" id="KW-1133">Transmembrane helix</keyword>
<keyword evidence="9 14" id="KW-0472">Membrane</keyword>
<dbReference type="InterPro" id="IPR029044">
    <property type="entry name" value="Nucleotide-diphossugar_trans"/>
</dbReference>
<comment type="subcellular location">
    <subcellularLocation>
        <location evidence="1">Membrane</location>
        <topology evidence="1">Multi-pass membrane protein</topology>
    </subcellularLocation>
</comment>
<organism evidence="16 17">
    <name type="scientific">Pseudomonas asturiensis</name>
    <dbReference type="NCBI Taxonomy" id="1190415"/>
    <lineage>
        <taxon>Bacteria</taxon>
        <taxon>Pseudomonadati</taxon>
        <taxon>Pseudomonadota</taxon>
        <taxon>Gammaproteobacteria</taxon>
        <taxon>Pseudomonadales</taxon>
        <taxon>Pseudomonadaceae</taxon>
        <taxon>Pseudomonas</taxon>
    </lineage>
</organism>
<keyword evidence="7" id="KW-0460">Magnesium</keyword>
<evidence type="ECO:0000256" key="14">
    <source>
        <dbReference type="SAM" id="Phobius"/>
    </source>
</evidence>
<evidence type="ECO:0000256" key="12">
    <source>
        <dbReference type="ARBA" id="ARBA00068721"/>
    </source>
</evidence>
<keyword evidence="3" id="KW-1003">Cell membrane</keyword>
<dbReference type="GO" id="GO:0005886">
    <property type="term" value="C:plasma membrane"/>
    <property type="evidence" value="ECO:0007669"/>
    <property type="project" value="TreeGrafter"/>
</dbReference>
<reference evidence="16 17" key="1">
    <citation type="submission" date="2016-11" db="EMBL/GenBank/DDBJ databases">
        <authorList>
            <person name="Jaros S."/>
            <person name="Januszkiewicz K."/>
            <person name="Wedrychowicz H."/>
        </authorList>
    </citation>
    <scope>NUCLEOTIDE SEQUENCE [LARGE SCALE GENOMIC DNA]</scope>
    <source>
        <strain evidence="16 17">LMG 26898</strain>
    </source>
</reference>
<comment type="catalytic activity">
    <reaction evidence="10">
        <text>a 1,2-diacyl-sn-glycerol + UDP-alpha-D-glucose = a 1,2-diacyl-3-O-(beta-D-glucopyranosyl)-sn-glycerol + UDP + H(+)</text>
        <dbReference type="Rhea" id="RHEA:17285"/>
        <dbReference type="ChEBI" id="CHEBI:15378"/>
        <dbReference type="ChEBI" id="CHEBI:17815"/>
        <dbReference type="ChEBI" id="CHEBI:58223"/>
        <dbReference type="ChEBI" id="CHEBI:58885"/>
        <dbReference type="ChEBI" id="CHEBI:75799"/>
        <dbReference type="EC" id="2.4.1.336"/>
    </reaction>
</comment>
<evidence type="ECO:0000256" key="9">
    <source>
        <dbReference type="ARBA" id="ARBA00023136"/>
    </source>
</evidence>
<dbReference type="SUPFAM" id="SSF53448">
    <property type="entry name" value="Nucleotide-diphospho-sugar transferases"/>
    <property type="match status" value="1"/>
</dbReference>
<evidence type="ECO:0000256" key="13">
    <source>
        <dbReference type="ARBA" id="ARBA00078564"/>
    </source>
</evidence>
<dbReference type="EMBL" id="FRDA01000003">
    <property type="protein sequence ID" value="SHM81948.1"/>
    <property type="molecule type" value="Genomic_DNA"/>
</dbReference>
<accession>A0A1M7LUF1</accession>
<dbReference type="Pfam" id="PF13632">
    <property type="entry name" value="Glyco_trans_2_3"/>
    <property type="match status" value="1"/>
</dbReference>
<keyword evidence="6 14" id="KW-0812">Transmembrane</keyword>
<feature type="transmembrane region" description="Helical" evidence="14">
    <location>
        <begin position="324"/>
        <end position="344"/>
    </location>
</feature>
<dbReference type="Gene3D" id="3.90.550.10">
    <property type="entry name" value="Spore Coat Polysaccharide Biosynthesis Protein SpsA, Chain A"/>
    <property type="match status" value="1"/>
</dbReference>
<evidence type="ECO:0000313" key="17">
    <source>
        <dbReference type="Proteomes" id="UP000183983"/>
    </source>
</evidence>
<protein>
    <recommendedName>
        <fullName evidence="12">Beta-monoglucosyldiacylglycerol synthase</fullName>
        <ecNumber evidence="11">2.4.1.336</ecNumber>
    </recommendedName>
    <alternativeName>
        <fullName evidence="13">UDP-glucose:1,2-diacylglycerol 3-beta-D-glucosyltransferase</fullName>
    </alternativeName>
</protein>
<dbReference type="RefSeq" id="WP_073163967.1">
    <property type="nucleotide sequence ID" value="NZ_FRDA01000003.1"/>
</dbReference>
<proteinExistence type="predicted"/>
<dbReference type="OrthoDB" id="9806824at2"/>
<dbReference type="InterPro" id="IPR001173">
    <property type="entry name" value="Glyco_trans_2-like"/>
</dbReference>
<evidence type="ECO:0000256" key="5">
    <source>
        <dbReference type="ARBA" id="ARBA00022679"/>
    </source>
</evidence>
<dbReference type="PANTHER" id="PTHR43867">
    <property type="entry name" value="CELLULOSE SYNTHASE CATALYTIC SUBUNIT A [UDP-FORMING]"/>
    <property type="match status" value="1"/>
</dbReference>
<feature type="transmembrane region" description="Helical" evidence="14">
    <location>
        <begin position="696"/>
        <end position="717"/>
    </location>
</feature>
<comment type="pathway">
    <text evidence="2">Glycan metabolism.</text>
</comment>
<evidence type="ECO:0000256" key="3">
    <source>
        <dbReference type="ARBA" id="ARBA00022519"/>
    </source>
</evidence>
<evidence type="ECO:0000256" key="7">
    <source>
        <dbReference type="ARBA" id="ARBA00022842"/>
    </source>
</evidence>
<evidence type="ECO:0000256" key="2">
    <source>
        <dbReference type="ARBA" id="ARBA00004881"/>
    </source>
</evidence>
<evidence type="ECO:0000256" key="11">
    <source>
        <dbReference type="ARBA" id="ARBA00066964"/>
    </source>
</evidence>
<dbReference type="GO" id="GO:0016758">
    <property type="term" value="F:hexosyltransferase activity"/>
    <property type="evidence" value="ECO:0007669"/>
    <property type="project" value="TreeGrafter"/>
</dbReference>
<evidence type="ECO:0000256" key="8">
    <source>
        <dbReference type="ARBA" id="ARBA00022989"/>
    </source>
</evidence>
<feature type="transmembrane region" description="Helical" evidence="14">
    <location>
        <begin position="780"/>
        <end position="798"/>
    </location>
</feature>
<keyword evidence="3" id="KW-0997">Cell inner membrane</keyword>
<dbReference type="SUPFAM" id="SSF51445">
    <property type="entry name" value="(Trans)glycosidases"/>
    <property type="match status" value="1"/>
</dbReference>
<feature type="domain" description="Glycosyltransferase 2-like" evidence="15">
    <location>
        <begin position="488"/>
        <end position="681"/>
    </location>
</feature>
<dbReference type="PANTHER" id="PTHR43867:SF4">
    <property type="entry name" value="BETA-(1-3)-GLUCOSYL TRANSFERASE"/>
    <property type="match status" value="1"/>
</dbReference>
<evidence type="ECO:0000256" key="1">
    <source>
        <dbReference type="ARBA" id="ARBA00004141"/>
    </source>
</evidence>
<evidence type="ECO:0000313" key="16">
    <source>
        <dbReference type="EMBL" id="SHM81948.1"/>
    </source>
</evidence>
<evidence type="ECO:0000256" key="6">
    <source>
        <dbReference type="ARBA" id="ARBA00022692"/>
    </source>
</evidence>